<evidence type="ECO:0000313" key="1">
    <source>
        <dbReference type="EMBL" id="KAI3702716.1"/>
    </source>
</evidence>
<proteinExistence type="predicted"/>
<keyword evidence="2" id="KW-1185">Reference proteome</keyword>
<comment type="caution">
    <text evidence="1">The sequence shown here is derived from an EMBL/GenBank/DDBJ whole genome shotgun (WGS) entry which is preliminary data.</text>
</comment>
<gene>
    <name evidence="1" type="ORF">L6452_28466</name>
</gene>
<dbReference type="Proteomes" id="UP001055879">
    <property type="component" value="Linkage Group LG09"/>
</dbReference>
<organism evidence="1 2">
    <name type="scientific">Arctium lappa</name>
    <name type="common">Greater burdock</name>
    <name type="synonym">Lappa major</name>
    <dbReference type="NCBI Taxonomy" id="4217"/>
    <lineage>
        <taxon>Eukaryota</taxon>
        <taxon>Viridiplantae</taxon>
        <taxon>Streptophyta</taxon>
        <taxon>Embryophyta</taxon>
        <taxon>Tracheophyta</taxon>
        <taxon>Spermatophyta</taxon>
        <taxon>Magnoliopsida</taxon>
        <taxon>eudicotyledons</taxon>
        <taxon>Gunneridae</taxon>
        <taxon>Pentapetalae</taxon>
        <taxon>asterids</taxon>
        <taxon>campanulids</taxon>
        <taxon>Asterales</taxon>
        <taxon>Asteraceae</taxon>
        <taxon>Carduoideae</taxon>
        <taxon>Cardueae</taxon>
        <taxon>Arctiinae</taxon>
        <taxon>Arctium</taxon>
    </lineage>
</organism>
<evidence type="ECO:0000313" key="2">
    <source>
        <dbReference type="Proteomes" id="UP001055879"/>
    </source>
</evidence>
<dbReference type="EMBL" id="CM042055">
    <property type="protein sequence ID" value="KAI3702716.1"/>
    <property type="molecule type" value="Genomic_DNA"/>
</dbReference>
<sequence>MSPSPSPPPCNHHVRKEKKEKRSQQTFSFIDQRLHTDPPPPYRGQIRRRRLISTPENRTSRDAIHRDEVAVGTVIQCGGEISSAERLSPLMAGLQLQMTWQPNLLIRKRKNGPPLGFRNLGNTCYLNSVLQCLTYTPPLANFCLQLQHTAFCDATVQLEKKSGCAFCLLEKRIVRSLSIDLTLDTPGKIIGGLKIFAEHFRFGRQEDAHEFLRYVIDACHTTCLGSKKLQQQGHRILTNGGGNSYGGSTVVKEIFGGALQSQVKCLACGNESNKVDEIMDISIDVYNSSSLKDALQNFFQPEILDGDNKYKCDNCRKLVAARKQMSMLQAPNILVIQLKRFEGIFGGKIDKPITLEEVLGLSSFMCPASQDPHPEYKLFATIVHSGLSPDSGHYYAYIKDAIGRWYCCNDSYVSLSTLQEVLSEKVYILFFSRTKQKPVIPNKTLATKGKRAYDCNGGDMPKIQKSGHIVKSTNLQQSVKLDSEVPSKVDKLLSTPKRKLGTSENSCTRKFPATVNMKIVHNKENNGSNGDVKASNFKKTGEKKMPLLEGTNGFSQNRPVGAVSGEESRSSLVVKGNCETQKSNNDFVANACKSNGGRKEMTTGKMPDYQEMHNGSANSHPDYQESQSSLVVETQKSNTDFVANGCKSNSARNEMATGKRPDYQEMHNGSANSHPDKTSSKRKLQEQQSCSLFAEDFLSQAEDGKLKKFLQREAASFLRTCGWSDEVHSFMLAKKKFARDASSGASPGNELKRMLIADANI</sequence>
<accession>A0ACB8ZZI6</accession>
<protein>
    <submittedName>
        <fullName evidence="1">Uncharacterized protein</fullName>
    </submittedName>
</protein>
<reference evidence="2" key="1">
    <citation type="journal article" date="2022" name="Mol. Ecol. Resour.">
        <title>The genomes of chicory, endive, great burdock and yacon provide insights into Asteraceae palaeo-polyploidization history and plant inulin production.</title>
        <authorList>
            <person name="Fan W."/>
            <person name="Wang S."/>
            <person name="Wang H."/>
            <person name="Wang A."/>
            <person name="Jiang F."/>
            <person name="Liu H."/>
            <person name="Zhao H."/>
            <person name="Xu D."/>
            <person name="Zhang Y."/>
        </authorList>
    </citation>
    <scope>NUCLEOTIDE SEQUENCE [LARGE SCALE GENOMIC DNA]</scope>
    <source>
        <strain evidence="2">cv. Niubang</strain>
    </source>
</reference>
<reference evidence="1 2" key="2">
    <citation type="journal article" date="2022" name="Mol. Ecol. Resour.">
        <title>The genomes of chicory, endive, great burdock and yacon provide insights into Asteraceae paleo-polyploidization history and plant inulin production.</title>
        <authorList>
            <person name="Fan W."/>
            <person name="Wang S."/>
            <person name="Wang H."/>
            <person name="Wang A."/>
            <person name="Jiang F."/>
            <person name="Liu H."/>
            <person name="Zhao H."/>
            <person name="Xu D."/>
            <person name="Zhang Y."/>
        </authorList>
    </citation>
    <scope>NUCLEOTIDE SEQUENCE [LARGE SCALE GENOMIC DNA]</scope>
    <source>
        <strain evidence="2">cv. Niubang</strain>
    </source>
</reference>
<name>A0ACB8ZZI6_ARCLA</name>